<dbReference type="SUPFAM" id="SSF51735">
    <property type="entry name" value="NAD(P)-binding Rossmann-fold domains"/>
    <property type="match status" value="1"/>
</dbReference>
<comment type="caution">
    <text evidence="2">The sequence shown here is derived from an EMBL/GenBank/DDBJ whole genome shotgun (WGS) entry which is preliminary data.</text>
</comment>
<feature type="non-terminal residue" evidence="2">
    <location>
        <position position="1"/>
    </location>
</feature>
<name>A0ABN9G2J1_9NEOB</name>
<gene>
    <name evidence="2" type="ORF">SPARVUS_LOCUS13258151</name>
</gene>
<reference evidence="2" key="1">
    <citation type="submission" date="2023-05" db="EMBL/GenBank/DDBJ databases">
        <authorList>
            <person name="Stuckert A."/>
        </authorList>
    </citation>
    <scope>NUCLEOTIDE SEQUENCE</scope>
</reference>
<dbReference type="PANTHER" id="PTHR43975:SF2">
    <property type="entry name" value="EG:BACR7A4.14 PROTEIN-RELATED"/>
    <property type="match status" value="1"/>
</dbReference>
<dbReference type="Gene3D" id="3.40.50.720">
    <property type="entry name" value="NAD(P)-binding Rossmann-like Domain"/>
    <property type="match status" value="1"/>
</dbReference>
<dbReference type="InterPro" id="IPR036291">
    <property type="entry name" value="NAD(P)-bd_dom_sf"/>
</dbReference>
<evidence type="ECO:0000256" key="1">
    <source>
        <dbReference type="SAM" id="MobiDB-lite"/>
    </source>
</evidence>
<dbReference type="Pfam" id="PF00106">
    <property type="entry name" value="adh_short"/>
    <property type="match status" value="1"/>
</dbReference>
<evidence type="ECO:0000313" key="3">
    <source>
        <dbReference type="Proteomes" id="UP001162483"/>
    </source>
</evidence>
<protein>
    <submittedName>
        <fullName evidence="2">Uncharacterized protein</fullName>
    </submittedName>
</protein>
<dbReference type="PANTHER" id="PTHR43975">
    <property type="entry name" value="ZGC:101858"/>
    <property type="match status" value="1"/>
</dbReference>
<keyword evidence="3" id="KW-1185">Reference proteome</keyword>
<organism evidence="2 3">
    <name type="scientific">Staurois parvus</name>
    <dbReference type="NCBI Taxonomy" id="386267"/>
    <lineage>
        <taxon>Eukaryota</taxon>
        <taxon>Metazoa</taxon>
        <taxon>Chordata</taxon>
        <taxon>Craniata</taxon>
        <taxon>Vertebrata</taxon>
        <taxon>Euteleostomi</taxon>
        <taxon>Amphibia</taxon>
        <taxon>Batrachia</taxon>
        <taxon>Anura</taxon>
        <taxon>Neobatrachia</taxon>
        <taxon>Ranoidea</taxon>
        <taxon>Ranidae</taxon>
        <taxon>Staurois</taxon>
    </lineage>
</organism>
<accession>A0ABN9G2J1</accession>
<dbReference type="EMBL" id="CATNWA010017786">
    <property type="protein sequence ID" value="CAI9603092.1"/>
    <property type="molecule type" value="Genomic_DNA"/>
</dbReference>
<feature type="region of interest" description="Disordered" evidence="1">
    <location>
        <begin position="1"/>
        <end position="69"/>
    </location>
</feature>
<sequence length="146" mass="15688">GGVPAGEGVPGDRSQLWDWGRNRHPLCRPGGPTGPKWKKPGEAAGDGPALRGDLWPEAPPGPRRSDRDEKVVQQIVEETVGHFGQLDVLVNCGGIMALGSSENTTLEDYDRLMNINVRSVFYLSQLAVPHLIKTKGNIVNVSSVAV</sequence>
<dbReference type="Proteomes" id="UP001162483">
    <property type="component" value="Unassembled WGS sequence"/>
</dbReference>
<dbReference type="PRINTS" id="PR00081">
    <property type="entry name" value="GDHRDH"/>
</dbReference>
<proteinExistence type="predicted"/>
<evidence type="ECO:0000313" key="2">
    <source>
        <dbReference type="EMBL" id="CAI9603092.1"/>
    </source>
</evidence>
<dbReference type="InterPro" id="IPR002347">
    <property type="entry name" value="SDR_fam"/>
</dbReference>